<dbReference type="Pfam" id="PF12286">
    <property type="entry name" value="DUF3622"/>
    <property type="match status" value="1"/>
</dbReference>
<name>A0A0F9MJ68_9ZZZZ</name>
<organism evidence="1">
    <name type="scientific">marine sediment metagenome</name>
    <dbReference type="NCBI Taxonomy" id="412755"/>
    <lineage>
        <taxon>unclassified sequences</taxon>
        <taxon>metagenomes</taxon>
        <taxon>ecological metagenomes</taxon>
    </lineage>
</organism>
<gene>
    <name evidence="1" type="ORF">LCGC14_1083100</name>
</gene>
<evidence type="ECO:0008006" key="2">
    <source>
        <dbReference type="Google" id="ProtNLM"/>
    </source>
</evidence>
<comment type="caution">
    <text evidence="1">The sequence shown here is derived from an EMBL/GenBank/DDBJ whole genome shotgun (WGS) entry which is preliminary data.</text>
</comment>
<proteinExistence type="predicted"/>
<evidence type="ECO:0000313" key="1">
    <source>
        <dbReference type="EMBL" id="KKN05864.1"/>
    </source>
</evidence>
<dbReference type="EMBL" id="LAZR01004754">
    <property type="protein sequence ID" value="KKN05864.1"/>
    <property type="molecule type" value="Genomic_DNA"/>
</dbReference>
<dbReference type="InterPro" id="IPR022069">
    <property type="entry name" value="DUF3622"/>
</dbReference>
<accession>A0A0F9MJ68</accession>
<reference evidence="1" key="1">
    <citation type="journal article" date="2015" name="Nature">
        <title>Complex archaea that bridge the gap between prokaryotes and eukaryotes.</title>
        <authorList>
            <person name="Spang A."/>
            <person name="Saw J.H."/>
            <person name="Jorgensen S.L."/>
            <person name="Zaremba-Niedzwiedzka K."/>
            <person name="Martijn J."/>
            <person name="Lind A.E."/>
            <person name="van Eijk R."/>
            <person name="Schleper C."/>
            <person name="Guy L."/>
            <person name="Ettema T.J."/>
        </authorList>
    </citation>
    <scope>NUCLEOTIDE SEQUENCE</scope>
</reference>
<protein>
    <recommendedName>
        <fullName evidence="2">DUF3622 domain-containing protein</fullName>
    </recommendedName>
</protein>
<dbReference type="AlphaFoldDB" id="A0A0F9MJ68"/>
<sequence length="75" mass="8606">MATSKKYNFKIKQDGATWSTKITRRVSSQRTVISKKQDGFASEAEAQAWGEKEIALFLENLSARNKRRSKPRTEN</sequence>